<accession>A0AA96KHN3</accession>
<dbReference type="Proteomes" id="UP001304441">
    <property type="component" value="Segment"/>
</dbReference>
<dbReference type="EMBL" id="OR521058">
    <property type="protein sequence ID" value="WNO25890.1"/>
    <property type="molecule type" value="Genomic_DNA"/>
</dbReference>
<keyword evidence="2" id="KW-1185">Reference proteome</keyword>
<gene>
    <name evidence="1" type="primary">68</name>
    <name evidence="1" type="ORF">SEA_ALTADENA_68</name>
</gene>
<evidence type="ECO:0000313" key="2">
    <source>
        <dbReference type="Proteomes" id="UP001304441"/>
    </source>
</evidence>
<organism evidence="1 2">
    <name type="scientific">Arthrobacter phage Altadena</name>
    <dbReference type="NCBI Taxonomy" id="3059064"/>
    <lineage>
        <taxon>Viruses</taxon>
        <taxon>Duplodnaviria</taxon>
        <taxon>Heunggongvirae</taxon>
        <taxon>Uroviricota</taxon>
        <taxon>Caudoviricetes</taxon>
        <taxon>Berryhillviridae</taxon>
        <taxon>Altadenavirus</taxon>
        <taxon>Altadenavirus altadena</taxon>
    </lineage>
</organism>
<protein>
    <submittedName>
        <fullName evidence="1">Helix-turn-helix DNA binding domain protein</fullName>
    </submittedName>
</protein>
<dbReference type="SUPFAM" id="SSF46955">
    <property type="entry name" value="Putative DNA-binding domain"/>
    <property type="match status" value="1"/>
</dbReference>
<dbReference type="InterPro" id="IPR009061">
    <property type="entry name" value="DNA-bd_dom_put_sf"/>
</dbReference>
<sequence>MSTTFDGPTLDYDEIAERLGVTASTIRTYQKRANANRRAGAARDVDLPEPVRRVGQSPLWSEAEIEAWMETRENRNLDKRSDY</sequence>
<proteinExistence type="predicted"/>
<reference evidence="1 2" key="1">
    <citation type="submission" date="2023-08" db="EMBL/GenBank/DDBJ databases">
        <authorList>
            <person name="Beyer A.R."/>
            <person name="Cuttino I."/>
            <person name="Clifton D.R."/>
            <person name="Poitier J.S."/>
            <person name="White J."/>
            <person name="Ko C."/>
            <person name="Russell D.A."/>
            <person name="Jacobs-Sera D."/>
            <person name="Hatfull G.F."/>
        </authorList>
    </citation>
    <scope>NUCLEOTIDE SEQUENCE [LARGE SCALE GENOMIC DNA]</scope>
</reference>
<evidence type="ECO:0000313" key="1">
    <source>
        <dbReference type="EMBL" id="WNO25890.1"/>
    </source>
</evidence>
<name>A0AA96KHN3_9CAUD</name>